<name>A0A7S0CUX7_9EUKA</name>
<evidence type="ECO:0000313" key="2">
    <source>
        <dbReference type="EMBL" id="CAD8434873.1"/>
    </source>
</evidence>
<reference evidence="2" key="1">
    <citation type="submission" date="2021-01" db="EMBL/GenBank/DDBJ databases">
        <authorList>
            <person name="Corre E."/>
            <person name="Pelletier E."/>
            <person name="Niang G."/>
            <person name="Scheremetjew M."/>
            <person name="Finn R."/>
            <person name="Kale V."/>
            <person name="Holt S."/>
            <person name="Cochrane G."/>
            <person name="Meng A."/>
            <person name="Brown T."/>
            <person name="Cohen L."/>
        </authorList>
    </citation>
    <scope>NUCLEOTIDE SEQUENCE</scope>
    <source>
        <strain evidence="2">CCMP2058</strain>
    </source>
</reference>
<organism evidence="2">
    <name type="scientific">Amorphochlora amoebiformis</name>
    <dbReference type="NCBI Taxonomy" id="1561963"/>
    <lineage>
        <taxon>Eukaryota</taxon>
        <taxon>Sar</taxon>
        <taxon>Rhizaria</taxon>
        <taxon>Cercozoa</taxon>
        <taxon>Chlorarachniophyceae</taxon>
        <taxon>Amorphochlora</taxon>
    </lineage>
</organism>
<dbReference type="EMBL" id="HBEM01004676">
    <property type="protein sequence ID" value="CAD8434873.1"/>
    <property type="molecule type" value="Transcribed_RNA"/>
</dbReference>
<feature type="region of interest" description="Disordered" evidence="1">
    <location>
        <begin position="20"/>
        <end position="49"/>
    </location>
</feature>
<gene>
    <name evidence="2" type="ORF">LAMO00422_LOCUS3278</name>
</gene>
<accession>A0A7S0CUX7</accession>
<evidence type="ECO:0000256" key="1">
    <source>
        <dbReference type="SAM" id="MobiDB-lite"/>
    </source>
</evidence>
<dbReference type="AlphaFoldDB" id="A0A7S0CUX7"/>
<sequence length="108" mass="11558">MGLEEERLKRLGKEAIALEEDRDLRTGGTEARGTEARGTSGTGAEFADGSTYPLSVRSVSQIVVGVKNIADPNIPVPQATAYPRLTDREPHARAFSDPDGSPAQHLQT</sequence>
<feature type="compositionally biased region" description="Basic and acidic residues" evidence="1">
    <location>
        <begin position="85"/>
        <end position="96"/>
    </location>
</feature>
<proteinExistence type="predicted"/>
<feature type="region of interest" description="Disordered" evidence="1">
    <location>
        <begin position="72"/>
        <end position="108"/>
    </location>
</feature>
<protein>
    <submittedName>
        <fullName evidence="2">Uncharacterized protein</fullName>
    </submittedName>
</protein>